<dbReference type="SUPFAM" id="SSF52540">
    <property type="entry name" value="P-loop containing nucleoside triphosphate hydrolases"/>
    <property type="match status" value="1"/>
</dbReference>
<dbReference type="OrthoDB" id="272672at2759"/>
<keyword evidence="9" id="KW-1185">Reference proteome</keyword>
<protein>
    <recommendedName>
        <fullName evidence="7">CobW C-terminal domain-containing protein</fullName>
    </recommendedName>
</protein>
<feature type="compositionally biased region" description="Acidic residues" evidence="6">
    <location>
        <begin position="411"/>
        <end position="429"/>
    </location>
</feature>
<gene>
    <name evidence="8" type="ORF">yc1106_00196</name>
</gene>
<dbReference type="InterPro" id="IPR036627">
    <property type="entry name" value="CobW-likC_sf"/>
</dbReference>
<comment type="similarity">
    <text evidence="4">Belongs to the SIMIBI class G3E GTPase family. ZNG1 subfamily.</text>
</comment>
<evidence type="ECO:0000256" key="1">
    <source>
        <dbReference type="ARBA" id="ARBA00022741"/>
    </source>
</evidence>
<feature type="compositionally biased region" description="Basic residues" evidence="6">
    <location>
        <begin position="36"/>
        <end position="45"/>
    </location>
</feature>
<dbReference type="Proteomes" id="UP001056012">
    <property type="component" value="Chromosome 1"/>
</dbReference>
<feature type="compositionally biased region" description="Polar residues" evidence="6">
    <location>
        <begin position="46"/>
        <end position="55"/>
    </location>
</feature>
<evidence type="ECO:0000313" key="9">
    <source>
        <dbReference type="Proteomes" id="UP001056012"/>
    </source>
</evidence>
<evidence type="ECO:0000256" key="6">
    <source>
        <dbReference type="SAM" id="MobiDB-lite"/>
    </source>
</evidence>
<sequence>MGTSSGSGRIRCVLLVLMCRDHRGAQLVERTITKKQIQKPSKRHSTIFQIDSSSQKLKKDPMSPSKRRKTGGADMKPENKSSERKPLPVTILSGFLGSGKTTLLRHILQSDHGLRIAVIVNDMASVNVDANIISRSSTKPNGKGEVRVKEKMIQMENGCICCTLRGDLLVELARLAWSNQGFDHVVIESSGISEPQQVAETFATELTEAMLDAEGMEPDEKEVFAKVAKIGGLKSIAAVDTMVTVVDAFRFFSEFDTAEFLQDRFGKDEVPDEDQRTISDLFADQIEFANVIIVNKIDRADAATLGRVKAYIKSLNPNAKVIEAKYSKVNVREMLNTGIFNFGEAVASAGWLKSLHEMTVMDVHGKKRIAPKPETLEYGIGSFVYRARRPFDPLKLYRLIEGKFILLQDELEDEEDEDERENEGNDDGDVGSSESGEASASGEDSDKESDEGDTPIDDKKVLENKRANPYFSGLHRSKGIFWLATRPDQMGSWSTAGAMLTLGSEMPWFCCVSEEDWGADEVTKTAIKNDFEGKWGDRRQEMVFIGEKLDEHGLTKALDSCLLSRSEMKKWEKVMLDKKLDDDEKEEALQELWDDSYWAEWPRVQDEEEEHEHAHSHDHGHHQGGHRH</sequence>
<dbReference type="Gene3D" id="3.40.50.300">
    <property type="entry name" value="P-loop containing nucleotide triphosphate hydrolases"/>
    <property type="match status" value="1"/>
</dbReference>
<organism evidence="8 9">
    <name type="scientific">Curvularia clavata</name>
    <dbReference type="NCBI Taxonomy" id="95742"/>
    <lineage>
        <taxon>Eukaryota</taxon>
        <taxon>Fungi</taxon>
        <taxon>Dikarya</taxon>
        <taxon>Ascomycota</taxon>
        <taxon>Pezizomycotina</taxon>
        <taxon>Dothideomycetes</taxon>
        <taxon>Pleosporomycetidae</taxon>
        <taxon>Pleosporales</taxon>
        <taxon>Pleosporineae</taxon>
        <taxon>Pleosporaceae</taxon>
        <taxon>Curvularia</taxon>
    </lineage>
</organism>
<dbReference type="InterPro" id="IPR027417">
    <property type="entry name" value="P-loop_NTPase"/>
</dbReference>
<dbReference type="SMART" id="SM00833">
    <property type="entry name" value="CobW_C"/>
    <property type="match status" value="1"/>
</dbReference>
<name>A0A9Q9DN67_CURCL</name>
<evidence type="ECO:0000259" key="7">
    <source>
        <dbReference type="SMART" id="SM00833"/>
    </source>
</evidence>
<feature type="domain" description="CobW C-terminal" evidence="7">
    <location>
        <begin position="380"/>
        <end position="562"/>
    </location>
</feature>
<dbReference type="GO" id="GO:0016787">
    <property type="term" value="F:hydrolase activity"/>
    <property type="evidence" value="ECO:0007669"/>
    <property type="project" value="UniProtKB-KW"/>
</dbReference>
<feature type="region of interest" description="Disordered" evidence="6">
    <location>
        <begin position="604"/>
        <end position="628"/>
    </location>
</feature>
<feature type="region of interest" description="Disordered" evidence="6">
    <location>
        <begin position="35"/>
        <end position="84"/>
    </location>
</feature>
<feature type="compositionally biased region" description="Acidic residues" evidence="6">
    <location>
        <begin position="443"/>
        <end position="455"/>
    </location>
</feature>
<evidence type="ECO:0000313" key="8">
    <source>
        <dbReference type="EMBL" id="USP72922.1"/>
    </source>
</evidence>
<comment type="catalytic activity">
    <reaction evidence="5">
        <text>GTP + H2O = GDP + phosphate + H(+)</text>
        <dbReference type="Rhea" id="RHEA:19669"/>
        <dbReference type="ChEBI" id="CHEBI:15377"/>
        <dbReference type="ChEBI" id="CHEBI:15378"/>
        <dbReference type="ChEBI" id="CHEBI:37565"/>
        <dbReference type="ChEBI" id="CHEBI:43474"/>
        <dbReference type="ChEBI" id="CHEBI:58189"/>
    </reaction>
    <physiologicalReaction direction="left-to-right" evidence="5">
        <dbReference type="Rhea" id="RHEA:19670"/>
    </physiologicalReaction>
</comment>
<evidence type="ECO:0000256" key="5">
    <source>
        <dbReference type="ARBA" id="ARBA00049117"/>
    </source>
</evidence>
<reference evidence="8" key="1">
    <citation type="submission" date="2021-12" db="EMBL/GenBank/DDBJ databases">
        <title>Curvularia clavata genome.</title>
        <authorList>
            <person name="Cao Y."/>
        </authorList>
    </citation>
    <scope>NUCLEOTIDE SEQUENCE</scope>
    <source>
        <strain evidence="8">Yc1106</strain>
    </source>
</reference>
<accession>A0A9Q9DN67</accession>
<feature type="compositionally biased region" description="Basic residues" evidence="6">
    <location>
        <begin position="618"/>
        <end position="628"/>
    </location>
</feature>
<dbReference type="GO" id="GO:0000166">
    <property type="term" value="F:nucleotide binding"/>
    <property type="evidence" value="ECO:0007669"/>
    <property type="project" value="UniProtKB-KW"/>
</dbReference>
<keyword evidence="2" id="KW-0378">Hydrolase</keyword>
<dbReference type="Pfam" id="PF07683">
    <property type="entry name" value="CobW_C"/>
    <property type="match status" value="1"/>
</dbReference>
<dbReference type="EMBL" id="CP089274">
    <property type="protein sequence ID" value="USP72922.1"/>
    <property type="molecule type" value="Genomic_DNA"/>
</dbReference>
<proteinExistence type="inferred from homology"/>
<dbReference type="InterPro" id="IPR011629">
    <property type="entry name" value="CobW-like_C"/>
</dbReference>
<feature type="compositionally biased region" description="Basic and acidic residues" evidence="6">
    <location>
        <begin position="75"/>
        <end position="84"/>
    </location>
</feature>
<evidence type="ECO:0000256" key="3">
    <source>
        <dbReference type="ARBA" id="ARBA00023186"/>
    </source>
</evidence>
<dbReference type="Gene3D" id="3.30.1220.10">
    <property type="entry name" value="CobW-like, C-terminal domain"/>
    <property type="match status" value="1"/>
</dbReference>
<dbReference type="PANTHER" id="PTHR43603">
    <property type="entry name" value="COBW DOMAIN-CONTAINING PROTEIN DDB_G0274527"/>
    <property type="match status" value="1"/>
</dbReference>
<feature type="region of interest" description="Disordered" evidence="6">
    <location>
        <begin position="411"/>
        <end position="461"/>
    </location>
</feature>
<dbReference type="SUPFAM" id="SSF90002">
    <property type="entry name" value="Hypothetical protein YjiA, C-terminal domain"/>
    <property type="match status" value="1"/>
</dbReference>
<dbReference type="Pfam" id="PF02492">
    <property type="entry name" value="cobW"/>
    <property type="match status" value="2"/>
</dbReference>
<dbReference type="VEuPathDB" id="FungiDB:yc1106_00196"/>
<evidence type="ECO:0000256" key="4">
    <source>
        <dbReference type="ARBA" id="ARBA00034320"/>
    </source>
</evidence>
<dbReference type="InterPro" id="IPR003495">
    <property type="entry name" value="CobW/HypB/UreG_nucleotide-bd"/>
</dbReference>
<keyword evidence="1" id="KW-0547">Nucleotide-binding</keyword>
<keyword evidence="3" id="KW-0143">Chaperone</keyword>
<evidence type="ECO:0000256" key="2">
    <source>
        <dbReference type="ARBA" id="ARBA00022801"/>
    </source>
</evidence>
<dbReference type="AlphaFoldDB" id="A0A9Q9DN67"/>
<feature type="compositionally biased region" description="Low complexity" evidence="6">
    <location>
        <begin position="430"/>
        <end position="442"/>
    </location>
</feature>
<dbReference type="PANTHER" id="PTHR43603:SF1">
    <property type="entry name" value="ZINC-REGULATED GTPASE METALLOPROTEIN ACTIVATOR 1"/>
    <property type="match status" value="1"/>
</dbReference>
<dbReference type="InterPro" id="IPR051927">
    <property type="entry name" value="Zn_Chap_cDPG_Synth"/>
</dbReference>
<dbReference type="CDD" id="cd03112">
    <property type="entry name" value="CobW-like"/>
    <property type="match status" value="1"/>
</dbReference>